<protein>
    <recommendedName>
        <fullName evidence="2">TIR domain-containing protein</fullName>
    </recommendedName>
</protein>
<reference evidence="3 4" key="1">
    <citation type="submission" date="2019-07" db="EMBL/GenBank/DDBJ databases">
        <title>Whole genome shotgun sequence of Segetibacter aerophilus NBRC 106135.</title>
        <authorList>
            <person name="Hosoyama A."/>
            <person name="Uohara A."/>
            <person name="Ohji S."/>
            <person name="Ichikawa N."/>
        </authorList>
    </citation>
    <scope>NUCLEOTIDE SEQUENCE [LARGE SCALE GENOMIC DNA]</scope>
    <source>
        <strain evidence="3 4">NBRC 106135</strain>
    </source>
</reference>
<dbReference type="GO" id="GO:0007165">
    <property type="term" value="P:signal transduction"/>
    <property type="evidence" value="ECO:0007669"/>
    <property type="project" value="InterPro"/>
</dbReference>
<dbReference type="AlphaFoldDB" id="A0A512B6Y5"/>
<name>A0A512B6Y5_9BACT</name>
<sequence length="344" mass="39783">MNSDKIFFSYSRTDASDFSLRLALDLKKEGFNIWIDQKDIRAGSEWDLEIEKALETCDCLLFVQSTKSVTSANVLNEVYYALDQNKRVIPLPIHTCKTPFRIKRLNYIDFTSDYDAGLAMLINELRSEPIEDIHEHQEEDKFKRFSKLLFSKTSKIVMSVFLLVIISVFFYTKTKKPVSRSNEEIKNTLENFAGNYTLVDVKPDARLKRGYLKIEKAEEKKVKIRTNFQFYYFRTNDTAFFDILNGFAECASCELKDEMRFADKRIDIGANRYRISKIAERGKKLGDTTFSAGYNSAIPASVILHIIDRDTLNIKVTLSVSTPISGDFVVDPFIYTFTFKRNDD</sequence>
<keyword evidence="1" id="KW-1133">Transmembrane helix</keyword>
<dbReference type="RefSeq" id="WP_147201676.1">
    <property type="nucleotide sequence ID" value="NZ_BJYT01000001.1"/>
</dbReference>
<dbReference type="Pfam" id="PF13676">
    <property type="entry name" value="TIR_2"/>
    <property type="match status" value="1"/>
</dbReference>
<dbReference type="Proteomes" id="UP000321513">
    <property type="component" value="Unassembled WGS sequence"/>
</dbReference>
<comment type="caution">
    <text evidence="3">The sequence shown here is derived from an EMBL/GenBank/DDBJ whole genome shotgun (WGS) entry which is preliminary data.</text>
</comment>
<dbReference type="InterPro" id="IPR035897">
    <property type="entry name" value="Toll_tir_struct_dom_sf"/>
</dbReference>
<dbReference type="Gene3D" id="3.40.50.10140">
    <property type="entry name" value="Toll/interleukin-1 receptor homology (TIR) domain"/>
    <property type="match status" value="1"/>
</dbReference>
<evidence type="ECO:0000259" key="2">
    <source>
        <dbReference type="PROSITE" id="PS50104"/>
    </source>
</evidence>
<gene>
    <name evidence="3" type="ORF">SAE01_02120</name>
</gene>
<keyword evidence="1" id="KW-0472">Membrane</keyword>
<dbReference type="PROSITE" id="PS50104">
    <property type="entry name" value="TIR"/>
    <property type="match status" value="1"/>
</dbReference>
<organism evidence="3 4">
    <name type="scientific">Segetibacter aerophilus</name>
    <dbReference type="NCBI Taxonomy" id="670293"/>
    <lineage>
        <taxon>Bacteria</taxon>
        <taxon>Pseudomonadati</taxon>
        <taxon>Bacteroidota</taxon>
        <taxon>Chitinophagia</taxon>
        <taxon>Chitinophagales</taxon>
        <taxon>Chitinophagaceae</taxon>
        <taxon>Segetibacter</taxon>
    </lineage>
</organism>
<evidence type="ECO:0000256" key="1">
    <source>
        <dbReference type="SAM" id="Phobius"/>
    </source>
</evidence>
<keyword evidence="1" id="KW-0812">Transmembrane</keyword>
<keyword evidence="4" id="KW-1185">Reference proteome</keyword>
<dbReference type="OrthoDB" id="1098242at2"/>
<evidence type="ECO:0000313" key="3">
    <source>
        <dbReference type="EMBL" id="GEO07716.1"/>
    </source>
</evidence>
<accession>A0A512B6Y5</accession>
<dbReference type="EMBL" id="BJYT01000001">
    <property type="protein sequence ID" value="GEO07716.1"/>
    <property type="molecule type" value="Genomic_DNA"/>
</dbReference>
<feature type="transmembrane region" description="Helical" evidence="1">
    <location>
        <begin position="153"/>
        <end position="172"/>
    </location>
</feature>
<dbReference type="SUPFAM" id="SSF52200">
    <property type="entry name" value="Toll/Interleukin receptor TIR domain"/>
    <property type="match status" value="1"/>
</dbReference>
<dbReference type="InterPro" id="IPR000157">
    <property type="entry name" value="TIR_dom"/>
</dbReference>
<proteinExistence type="predicted"/>
<evidence type="ECO:0000313" key="4">
    <source>
        <dbReference type="Proteomes" id="UP000321513"/>
    </source>
</evidence>
<feature type="domain" description="TIR" evidence="2">
    <location>
        <begin position="2"/>
        <end position="137"/>
    </location>
</feature>